<dbReference type="RefSeq" id="WP_265987106.1">
    <property type="nucleotide sequence ID" value="NZ_JAPHAV010000028.1"/>
</dbReference>
<comment type="caution">
    <text evidence="1">The sequence shown here is derived from an EMBL/GenBank/DDBJ whole genome shotgun (WGS) entry which is preliminary data.</text>
</comment>
<proteinExistence type="predicted"/>
<dbReference type="Proteomes" id="UP001301216">
    <property type="component" value="Unassembled WGS sequence"/>
</dbReference>
<reference evidence="1 2" key="1">
    <citation type="submission" date="2022-11" db="EMBL/GenBank/DDBJ databases">
        <title>Brucella sp. YY2X, whole genome shotgun sequencing project.</title>
        <authorList>
            <person name="Yang Y."/>
        </authorList>
    </citation>
    <scope>NUCLEOTIDE SEQUENCE [LARGE SCALE GENOMIC DNA]</scope>
    <source>
        <strain evidence="1 2">YY2X</strain>
    </source>
</reference>
<dbReference type="EMBL" id="JAPHAV010000028">
    <property type="protein sequence ID" value="MCX2699365.1"/>
    <property type="molecule type" value="Genomic_DNA"/>
</dbReference>
<evidence type="ECO:0000313" key="1">
    <source>
        <dbReference type="EMBL" id="MCX2699365.1"/>
    </source>
</evidence>
<protein>
    <submittedName>
        <fullName evidence="1">Uncharacterized protein</fullName>
    </submittedName>
</protein>
<organism evidence="1 2">
    <name type="scientific">Ochrobactrum chromiisoli</name>
    <dbReference type="NCBI Taxonomy" id="2993941"/>
    <lineage>
        <taxon>Bacteria</taxon>
        <taxon>Pseudomonadati</taxon>
        <taxon>Pseudomonadota</taxon>
        <taxon>Alphaproteobacteria</taxon>
        <taxon>Hyphomicrobiales</taxon>
        <taxon>Brucellaceae</taxon>
        <taxon>Brucella/Ochrobactrum group</taxon>
        <taxon>Ochrobactrum</taxon>
    </lineage>
</organism>
<name>A0ABT3QV35_9HYPH</name>
<accession>A0ABT3QV35</accession>
<evidence type="ECO:0000313" key="2">
    <source>
        <dbReference type="Proteomes" id="UP001301216"/>
    </source>
</evidence>
<sequence>MHSTYQITGNDLARALTGLTKPAPKARDNTRQKRVMQMAWKLYRAKQAENLKEAEYAKANLPADRFEKWLKNQTGFNAKLFGHALSDAYASVAREDNAHLFTVTSDESRFIGSDRRWR</sequence>
<gene>
    <name evidence="1" type="ORF">OPR82_21945</name>
</gene>
<keyword evidence="2" id="KW-1185">Reference proteome</keyword>